<dbReference type="InterPro" id="IPR003661">
    <property type="entry name" value="HisK_dim/P_dom"/>
</dbReference>
<comment type="caution">
    <text evidence="9">The sequence shown here is derived from an EMBL/GenBank/DDBJ whole genome shotgun (WGS) entry which is preliminary data.</text>
</comment>
<accession>A0ABS6H5W2</accession>
<protein>
    <recommendedName>
        <fullName evidence="2">histidine kinase</fullName>
        <ecNumber evidence="2">2.7.13.3</ecNumber>
    </recommendedName>
</protein>
<proteinExistence type="predicted"/>
<evidence type="ECO:0000256" key="2">
    <source>
        <dbReference type="ARBA" id="ARBA00012438"/>
    </source>
</evidence>
<evidence type="ECO:0000313" key="9">
    <source>
        <dbReference type="EMBL" id="MBU8544066.1"/>
    </source>
</evidence>
<evidence type="ECO:0000256" key="3">
    <source>
        <dbReference type="ARBA" id="ARBA00022553"/>
    </source>
</evidence>
<organism evidence="9 10">
    <name type="scientific">Falsiroseomonas oleicola</name>
    <dbReference type="NCBI Taxonomy" id="2801474"/>
    <lineage>
        <taxon>Bacteria</taxon>
        <taxon>Pseudomonadati</taxon>
        <taxon>Pseudomonadota</taxon>
        <taxon>Alphaproteobacteria</taxon>
        <taxon>Acetobacterales</taxon>
        <taxon>Roseomonadaceae</taxon>
        <taxon>Falsiroseomonas</taxon>
    </lineage>
</organism>
<sequence length="682" mass="73256">MPPDEKAEARQGPGQDSGRRGWWLLARLAPFLALLPLALYVLVLLIGLGAERQADRREDVLRTANVLAAGLDSELRAALRALDALAGSQHLKTGDLAGFRQEAQRLLAREPYWFTIALTDGERQLLNLRYPEGAPLPPIQDLAAVGSVLRTGYAAPGGLVEGRISFRVPVRVDGAVRFALVATQEATTFAQLLDRAGLPAGWSALLLDGDGRLIARAASGRAEPEAMRQVFEQRRGIVEADGLLAMGLAIGDSRWTLVVAAAPRGVAEVAVFWLVLAAGAAALLAGIAIAAQTSLREGGHDALRRRLHHEALARDAAAERNRTTSMAMVSQELCAPLSGLLSYTDQLAGADLPPQAAHWVRQQREAGQALLALVGDVLDFARLEDGSLSFDDTDIEIAPLLEDCAALLRRFAEEKGLRLRLAINPGLPHWIRGDPLRLRQMVTKLLDNAIRATPAGEVVLSARLTPRPERVEVAVSDAGPAIPEAELPRLFDRFREAAPGDWRGFGLAICRRLVEAMGGAIGAEALAGGGNRFVFWVPFRPGASPALMQGGFALRLLVAEDVQASRMLLSTVLERAGHVVTLANDRHAVLAALRGGRFDMALLDLHMPGLGGLGIARTVRDLPGVEARLKLIAMTVDPAEQREADGRAAGFDAVLRRPFTMRGLLDLIETLRERPVEQVEGA</sequence>
<dbReference type="SMART" id="SM00387">
    <property type="entry name" value="HATPase_c"/>
    <property type="match status" value="1"/>
</dbReference>
<evidence type="ECO:0000256" key="1">
    <source>
        <dbReference type="ARBA" id="ARBA00000085"/>
    </source>
</evidence>
<dbReference type="PROSITE" id="PS50110">
    <property type="entry name" value="RESPONSE_REGULATORY"/>
    <property type="match status" value="1"/>
</dbReference>
<dbReference type="Pfam" id="PF00072">
    <property type="entry name" value="Response_reg"/>
    <property type="match status" value="1"/>
</dbReference>
<feature type="modified residue" description="4-aspartylphosphate" evidence="5">
    <location>
        <position position="604"/>
    </location>
</feature>
<dbReference type="SMART" id="SM00388">
    <property type="entry name" value="HisKA"/>
    <property type="match status" value="1"/>
</dbReference>
<name>A0ABS6H5W2_9PROT</name>
<dbReference type="InterPro" id="IPR003594">
    <property type="entry name" value="HATPase_dom"/>
</dbReference>
<gene>
    <name evidence="9" type="ORF">JJQ90_10140</name>
</gene>
<dbReference type="CDD" id="cd00082">
    <property type="entry name" value="HisKA"/>
    <property type="match status" value="1"/>
</dbReference>
<dbReference type="PANTHER" id="PTHR45339">
    <property type="entry name" value="HYBRID SIGNAL TRANSDUCTION HISTIDINE KINASE J"/>
    <property type="match status" value="1"/>
</dbReference>
<dbReference type="CDD" id="cd17546">
    <property type="entry name" value="REC_hyHK_CKI1_RcsC-like"/>
    <property type="match status" value="1"/>
</dbReference>
<evidence type="ECO:0000259" key="7">
    <source>
        <dbReference type="PROSITE" id="PS50109"/>
    </source>
</evidence>
<dbReference type="EMBL" id="JAERQM010000002">
    <property type="protein sequence ID" value="MBU8544066.1"/>
    <property type="molecule type" value="Genomic_DNA"/>
</dbReference>
<dbReference type="InterPro" id="IPR005467">
    <property type="entry name" value="His_kinase_dom"/>
</dbReference>
<dbReference type="PANTHER" id="PTHR45339:SF1">
    <property type="entry name" value="HYBRID SIGNAL TRANSDUCTION HISTIDINE KINASE J"/>
    <property type="match status" value="1"/>
</dbReference>
<keyword evidence="3 5" id="KW-0597">Phosphoprotein</keyword>
<dbReference type="RefSeq" id="WP_216874901.1">
    <property type="nucleotide sequence ID" value="NZ_JAERQM010000002.1"/>
</dbReference>
<evidence type="ECO:0000313" key="10">
    <source>
        <dbReference type="Proteomes" id="UP000689967"/>
    </source>
</evidence>
<dbReference type="Proteomes" id="UP000689967">
    <property type="component" value="Unassembled WGS sequence"/>
</dbReference>
<evidence type="ECO:0000256" key="4">
    <source>
        <dbReference type="ARBA" id="ARBA00023012"/>
    </source>
</evidence>
<reference evidence="9 10" key="1">
    <citation type="submission" date="2021-01" db="EMBL/GenBank/DDBJ databases">
        <title>Roseomonas sp. nov, a bacterium isolated from an oil production mixture in Yumen Oilfield.</title>
        <authorList>
            <person name="Wu D."/>
        </authorList>
    </citation>
    <scope>NUCLEOTIDE SEQUENCE [LARGE SCALE GENOMIC DNA]</scope>
    <source>
        <strain evidence="9 10">ROY-5-3</strain>
    </source>
</reference>
<keyword evidence="6" id="KW-0472">Membrane</keyword>
<keyword evidence="6" id="KW-0812">Transmembrane</keyword>
<comment type="catalytic activity">
    <reaction evidence="1">
        <text>ATP + protein L-histidine = ADP + protein N-phospho-L-histidine.</text>
        <dbReference type="EC" id="2.7.13.3"/>
    </reaction>
</comment>
<feature type="transmembrane region" description="Helical" evidence="6">
    <location>
        <begin position="28"/>
        <end position="48"/>
    </location>
</feature>
<dbReference type="Pfam" id="PF00512">
    <property type="entry name" value="HisKA"/>
    <property type="match status" value="1"/>
</dbReference>
<keyword evidence="10" id="KW-1185">Reference proteome</keyword>
<dbReference type="SMART" id="SM00448">
    <property type="entry name" value="REC"/>
    <property type="match status" value="1"/>
</dbReference>
<dbReference type="PROSITE" id="PS50109">
    <property type="entry name" value="HIS_KIN"/>
    <property type="match status" value="1"/>
</dbReference>
<evidence type="ECO:0000259" key="8">
    <source>
        <dbReference type="PROSITE" id="PS50110"/>
    </source>
</evidence>
<dbReference type="InterPro" id="IPR001789">
    <property type="entry name" value="Sig_transdc_resp-reg_receiver"/>
</dbReference>
<feature type="domain" description="Histidine kinase" evidence="7">
    <location>
        <begin position="328"/>
        <end position="541"/>
    </location>
</feature>
<dbReference type="Pfam" id="PF02518">
    <property type="entry name" value="HATPase_c"/>
    <property type="match status" value="1"/>
</dbReference>
<dbReference type="EC" id="2.7.13.3" evidence="2"/>
<keyword evidence="6" id="KW-1133">Transmembrane helix</keyword>
<evidence type="ECO:0000256" key="6">
    <source>
        <dbReference type="SAM" id="Phobius"/>
    </source>
</evidence>
<feature type="transmembrane region" description="Helical" evidence="6">
    <location>
        <begin position="270"/>
        <end position="291"/>
    </location>
</feature>
<keyword evidence="4" id="KW-0902">Two-component regulatory system</keyword>
<evidence type="ECO:0000256" key="5">
    <source>
        <dbReference type="PROSITE-ProRule" id="PRU00169"/>
    </source>
</evidence>
<feature type="domain" description="Response regulatory" evidence="8">
    <location>
        <begin position="555"/>
        <end position="672"/>
    </location>
</feature>